<reference evidence="1 2" key="1">
    <citation type="journal article" date="2024" name="Plant Biotechnol. J.">
        <title>Genome and CRISPR/Cas9 system of a widespread forest tree (Populus alba) in the world.</title>
        <authorList>
            <person name="Liu Y.J."/>
            <person name="Jiang P.F."/>
            <person name="Han X.M."/>
            <person name="Li X.Y."/>
            <person name="Wang H.M."/>
            <person name="Wang Y.J."/>
            <person name="Wang X.X."/>
            <person name="Zeng Q.Y."/>
        </authorList>
    </citation>
    <scope>NUCLEOTIDE SEQUENCE [LARGE SCALE GENOMIC DNA]</scope>
    <source>
        <strain evidence="2">cv. PAL-ZL1</strain>
    </source>
</reference>
<dbReference type="Proteomes" id="UP000309997">
    <property type="component" value="Unassembled WGS sequence"/>
</dbReference>
<evidence type="ECO:0000313" key="2">
    <source>
        <dbReference type="Proteomes" id="UP000309997"/>
    </source>
</evidence>
<name>A0ACC4BFS7_POPAL</name>
<sequence>MCSDGGKIQPRLHDNQLAYIGGDTRILSVDHGIKFSGMVHKVTSLCGGAIDIFFKYQLPVFEKFIVPSEVKSERQLFVDALDSPTVPEVVVKDVSAGSECGSEDRKLIGDAFEAFKQQTLDLRLHFAETYGENDTGHVSSNGYPMSTYVGNKQPVYLLQAPALRPVPGQVGKGYYGVQRVVQEVYSHVQQPAAGSIQLQKTTKAGGLMQPKFGVAERGQGGGVVNQDGEVANANANVMTPQNSRV</sequence>
<protein>
    <submittedName>
        <fullName evidence="1">Uncharacterized protein</fullName>
    </submittedName>
</protein>
<gene>
    <name evidence="1" type="ORF">D5086_022384</name>
</gene>
<evidence type="ECO:0000313" key="1">
    <source>
        <dbReference type="EMBL" id="KAL3577101.1"/>
    </source>
</evidence>
<comment type="caution">
    <text evidence="1">The sequence shown here is derived from an EMBL/GenBank/DDBJ whole genome shotgun (WGS) entry which is preliminary data.</text>
</comment>
<accession>A0ACC4BFS7</accession>
<proteinExistence type="predicted"/>
<organism evidence="1 2">
    <name type="scientific">Populus alba</name>
    <name type="common">White poplar</name>
    <dbReference type="NCBI Taxonomy" id="43335"/>
    <lineage>
        <taxon>Eukaryota</taxon>
        <taxon>Viridiplantae</taxon>
        <taxon>Streptophyta</taxon>
        <taxon>Embryophyta</taxon>
        <taxon>Tracheophyta</taxon>
        <taxon>Spermatophyta</taxon>
        <taxon>Magnoliopsida</taxon>
        <taxon>eudicotyledons</taxon>
        <taxon>Gunneridae</taxon>
        <taxon>Pentapetalae</taxon>
        <taxon>rosids</taxon>
        <taxon>fabids</taxon>
        <taxon>Malpighiales</taxon>
        <taxon>Salicaceae</taxon>
        <taxon>Saliceae</taxon>
        <taxon>Populus</taxon>
    </lineage>
</organism>
<dbReference type="EMBL" id="RCHU02000011">
    <property type="protein sequence ID" value="KAL3577101.1"/>
    <property type="molecule type" value="Genomic_DNA"/>
</dbReference>
<keyword evidence="2" id="KW-1185">Reference proteome</keyword>